<dbReference type="InterPro" id="IPR036265">
    <property type="entry name" value="HIT-like_sf"/>
</dbReference>
<dbReference type="RefSeq" id="WP_147656473.1">
    <property type="nucleotide sequence ID" value="NZ_BMFM01000001.1"/>
</dbReference>
<dbReference type="Proteomes" id="UP000321062">
    <property type="component" value="Chromosome"/>
</dbReference>
<dbReference type="Pfam" id="PF01230">
    <property type="entry name" value="HIT"/>
    <property type="match status" value="1"/>
</dbReference>
<reference evidence="1 2" key="1">
    <citation type="journal article" date="2015" name="Int. J. Syst. Evol. Microbiol.">
        <title>Youhaiella tibetensis gen. nov., sp. nov., isolated from subsurface sediment.</title>
        <authorList>
            <person name="Wang Y.X."/>
            <person name="Huang F.Q."/>
            <person name="Nogi Y."/>
            <person name="Pang S.J."/>
            <person name="Wang P.K."/>
            <person name="Lv J."/>
        </authorList>
    </citation>
    <scope>NUCLEOTIDE SEQUENCE [LARGE SCALE GENOMIC DNA]</scope>
    <source>
        <strain evidence="2">fig4</strain>
    </source>
</reference>
<keyword evidence="2" id="KW-1185">Reference proteome</keyword>
<dbReference type="Gene3D" id="3.30.428.10">
    <property type="entry name" value="HIT-like"/>
    <property type="match status" value="1"/>
</dbReference>
<dbReference type="SUPFAM" id="SSF54197">
    <property type="entry name" value="HIT-like"/>
    <property type="match status" value="1"/>
</dbReference>
<dbReference type="KEGG" id="yti:FNA67_14335"/>
<dbReference type="PANTHER" id="PTHR46648:SF1">
    <property type="entry name" value="ADENOSINE 5'-MONOPHOSPHORAMIDASE HNT1"/>
    <property type="match status" value="1"/>
</dbReference>
<evidence type="ECO:0000313" key="2">
    <source>
        <dbReference type="Proteomes" id="UP000321062"/>
    </source>
</evidence>
<accession>A0A5B9DR84</accession>
<dbReference type="AlphaFoldDB" id="A0A5B9DR84"/>
<dbReference type="InterPro" id="IPR011146">
    <property type="entry name" value="HIT-like"/>
</dbReference>
<sequence>MTERMDFDLDAYTRRTREGACFICQFLAGHPDYFHHTIARDDEAVIFLSKYPTLPGYALVSPVAHQEDLAGELTRAQYLALQDRVHRLSQALKQVFDAERIYVLSLGSQQGNRHLHWHVVPLPRGVPYEHQQYHALMAENGVLDIPADEMAQMAARIAQAYRAIS</sequence>
<protein>
    <submittedName>
        <fullName evidence="1">HIT family protein</fullName>
    </submittedName>
</protein>
<dbReference type="PANTHER" id="PTHR46648">
    <property type="entry name" value="HIT FAMILY PROTEIN 1"/>
    <property type="match status" value="1"/>
</dbReference>
<gene>
    <name evidence="1" type="ORF">FNA67_14335</name>
</gene>
<dbReference type="InterPro" id="IPR001310">
    <property type="entry name" value="Histidine_triad_HIT"/>
</dbReference>
<evidence type="ECO:0000313" key="1">
    <source>
        <dbReference type="EMBL" id="QEE21289.1"/>
    </source>
</evidence>
<dbReference type="PROSITE" id="PS51084">
    <property type="entry name" value="HIT_2"/>
    <property type="match status" value="1"/>
</dbReference>
<dbReference type="GO" id="GO:0009117">
    <property type="term" value="P:nucleotide metabolic process"/>
    <property type="evidence" value="ECO:0007669"/>
    <property type="project" value="TreeGrafter"/>
</dbReference>
<organism evidence="1 2">
    <name type="scientific">Paradevosia tibetensis</name>
    <dbReference type="NCBI Taxonomy" id="1447062"/>
    <lineage>
        <taxon>Bacteria</taxon>
        <taxon>Pseudomonadati</taxon>
        <taxon>Pseudomonadota</taxon>
        <taxon>Alphaproteobacteria</taxon>
        <taxon>Hyphomicrobiales</taxon>
        <taxon>Devosiaceae</taxon>
        <taxon>Paradevosia</taxon>
    </lineage>
</organism>
<name>A0A5B9DR84_9HYPH</name>
<dbReference type="GO" id="GO:0003824">
    <property type="term" value="F:catalytic activity"/>
    <property type="evidence" value="ECO:0007669"/>
    <property type="project" value="InterPro"/>
</dbReference>
<proteinExistence type="predicted"/>
<dbReference type="EMBL" id="CP041690">
    <property type="protein sequence ID" value="QEE21289.1"/>
    <property type="molecule type" value="Genomic_DNA"/>
</dbReference>
<dbReference type="OrthoDB" id="160649at2"/>